<dbReference type="GO" id="GO:0005737">
    <property type="term" value="C:cytoplasm"/>
    <property type="evidence" value="ECO:0007669"/>
    <property type="project" value="TreeGrafter"/>
</dbReference>
<evidence type="ECO:0000256" key="2">
    <source>
        <dbReference type="ARBA" id="ARBA00022840"/>
    </source>
</evidence>
<evidence type="ECO:0000259" key="4">
    <source>
        <dbReference type="PROSITE" id="PS50011"/>
    </source>
</evidence>
<keyword evidence="6" id="KW-1185">Reference proteome</keyword>
<dbReference type="PANTHER" id="PTHR24346">
    <property type="entry name" value="MAP/MICROTUBULE AFFINITY-REGULATING KINASE"/>
    <property type="match status" value="1"/>
</dbReference>
<dbReference type="InterPro" id="IPR011009">
    <property type="entry name" value="Kinase-like_dom_sf"/>
</dbReference>
<dbReference type="InterPro" id="IPR008271">
    <property type="entry name" value="Ser/Thr_kinase_AS"/>
</dbReference>
<evidence type="ECO:0000313" key="6">
    <source>
        <dbReference type="Proteomes" id="UP000230423"/>
    </source>
</evidence>
<dbReference type="GO" id="GO:0050321">
    <property type="term" value="F:tau-protein kinase activity"/>
    <property type="evidence" value="ECO:0007669"/>
    <property type="project" value="TreeGrafter"/>
</dbReference>
<gene>
    <name evidence="5" type="ORF">TELCIR_12862</name>
</gene>
<dbReference type="GO" id="GO:0000226">
    <property type="term" value="P:microtubule cytoskeleton organization"/>
    <property type="evidence" value="ECO:0007669"/>
    <property type="project" value="TreeGrafter"/>
</dbReference>
<feature type="region of interest" description="Disordered" evidence="3">
    <location>
        <begin position="47"/>
        <end position="92"/>
    </location>
</feature>
<dbReference type="PANTHER" id="PTHR24346:SF49">
    <property type="entry name" value="NIM1 SERINE_THREONINE PROTEIN KINASE"/>
    <property type="match status" value="1"/>
</dbReference>
<keyword evidence="2" id="KW-0067">ATP-binding</keyword>
<dbReference type="Gene3D" id="1.10.510.10">
    <property type="entry name" value="Transferase(Phosphotransferase) domain 1"/>
    <property type="match status" value="1"/>
</dbReference>
<dbReference type="SUPFAM" id="SSF56112">
    <property type="entry name" value="Protein kinase-like (PK-like)"/>
    <property type="match status" value="1"/>
</dbReference>
<dbReference type="GO" id="GO:0035556">
    <property type="term" value="P:intracellular signal transduction"/>
    <property type="evidence" value="ECO:0007669"/>
    <property type="project" value="TreeGrafter"/>
</dbReference>
<dbReference type="Pfam" id="PF00069">
    <property type="entry name" value="Pkinase"/>
    <property type="match status" value="1"/>
</dbReference>
<protein>
    <recommendedName>
        <fullName evidence="4">Protein kinase domain-containing protein</fullName>
    </recommendedName>
</protein>
<dbReference type="PROSITE" id="PS50011">
    <property type="entry name" value="PROTEIN_KINASE_DOM"/>
    <property type="match status" value="1"/>
</dbReference>
<dbReference type="Proteomes" id="UP000230423">
    <property type="component" value="Unassembled WGS sequence"/>
</dbReference>
<dbReference type="GO" id="GO:0005524">
    <property type="term" value="F:ATP binding"/>
    <property type="evidence" value="ECO:0007669"/>
    <property type="project" value="UniProtKB-KW"/>
</dbReference>
<sequence length="340" mass="38462">MCQHLSNFCGWYDGCDWCGCPIVVRRIRTMMVARVKADSRVVRSEPPTYVSINEESEHSEVEEQEEEVEEPGGKVGKFVPSRRSHDEAPTHKPRYVALGKRIGFYRLGKELGSGNFSKVKLGIHVLTKVSHQIAYPSVVYSLELRMGIRPRGTPEHKNNLVHRDIKAENIMFSAPGVVKLVDFGFSCMLPSAAEQLKTFCGSPPYAAPELFRDESYNGPKVDIWALGVLLHFMLIGVTPFRGETVPELKTAILQGTFNLPMYLEHASRMLIESMLSKDPFKRPKIEDIRVWKIMNSYGITEQMLEESSERGPRNALIGTYRIVQYQVQTAVKEPVSLPMC</sequence>
<keyword evidence="1" id="KW-0547">Nucleotide-binding</keyword>
<feature type="domain" description="Protein kinase" evidence="4">
    <location>
        <begin position="1"/>
        <end position="298"/>
    </location>
</feature>
<accession>A0A2G9U5D2</accession>
<dbReference type="PROSITE" id="PS00108">
    <property type="entry name" value="PROTEIN_KINASE_ST"/>
    <property type="match status" value="1"/>
</dbReference>
<evidence type="ECO:0000256" key="3">
    <source>
        <dbReference type="SAM" id="MobiDB-lite"/>
    </source>
</evidence>
<name>A0A2G9U5D2_TELCI</name>
<dbReference type="EMBL" id="KZ348992">
    <property type="protein sequence ID" value="PIO65467.1"/>
    <property type="molecule type" value="Genomic_DNA"/>
</dbReference>
<dbReference type="OrthoDB" id="193931at2759"/>
<evidence type="ECO:0000313" key="5">
    <source>
        <dbReference type="EMBL" id="PIO65467.1"/>
    </source>
</evidence>
<reference evidence="5 6" key="1">
    <citation type="submission" date="2015-09" db="EMBL/GenBank/DDBJ databases">
        <title>Draft genome of the parasitic nematode Teladorsagia circumcincta isolate WARC Sus (inbred).</title>
        <authorList>
            <person name="Mitreva M."/>
        </authorList>
    </citation>
    <scope>NUCLEOTIDE SEQUENCE [LARGE SCALE GENOMIC DNA]</scope>
    <source>
        <strain evidence="5 6">S</strain>
    </source>
</reference>
<organism evidence="5 6">
    <name type="scientific">Teladorsagia circumcincta</name>
    <name type="common">Brown stomach worm</name>
    <name type="synonym">Ostertagia circumcincta</name>
    <dbReference type="NCBI Taxonomy" id="45464"/>
    <lineage>
        <taxon>Eukaryota</taxon>
        <taxon>Metazoa</taxon>
        <taxon>Ecdysozoa</taxon>
        <taxon>Nematoda</taxon>
        <taxon>Chromadorea</taxon>
        <taxon>Rhabditida</taxon>
        <taxon>Rhabditina</taxon>
        <taxon>Rhabditomorpha</taxon>
        <taxon>Strongyloidea</taxon>
        <taxon>Trichostrongylidae</taxon>
        <taxon>Teladorsagia</taxon>
    </lineage>
</organism>
<proteinExistence type="predicted"/>
<dbReference type="InterPro" id="IPR000719">
    <property type="entry name" value="Prot_kinase_dom"/>
</dbReference>
<evidence type="ECO:0000256" key="1">
    <source>
        <dbReference type="ARBA" id="ARBA00022741"/>
    </source>
</evidence>
<dbReference type="SMART" id="SM00220">
    <property type="entry name" value="S_TKc"/>
    <property type="match status" value="1"/>
</dbReference>
<dbReference type="AlphaFoldDB" id="A0A2G9U5D2"/>